<reference evidence="2 3" key="1">
    <citation type="submission" date="2016-06" db="EMBL/GenBank/DDBJ databases">
        <authorList>
            <consortium name="Pathogen Informatics"/>
        </authorList>
    </citation>
    <scope>NUCLEOTIDE SEQUENCE [LARGE SCALE GENOMIC DNA]</scope>
</reference>
<evidence type="ECO:0000256" key="1">
    <source>
        <dbReference type="SAM" id="Phobius"/>
    </source>
</evidence>
<proteinExistence type="predicted"/>
<dbReference type="Pfam" id="PF12420">
    <property type="entry name" value="DUF3671"/>
    <property type="match status" value="1"/>
</dbReference>
<keyword evidence="1" id="KW-0472">Membrane</keyword>
<keyword evidence="1" id="KW-0812">Transmembrane</keyword>
<feature type="transmembrane region" description="Helical" evidence="1">
    <location>
        <begin position="122"/>
        <end position="141"/>
    </location>
</feature>
<protein>
    <submittedName>
        <fullName evidence="2">Uncharacterized protein</fullName>
    </submittedName>
</protein>
<keyword evidence="1" id="KW-1133">Transmembrane helix</keyword>
<dbReference type="EMBL" id="LT594628">
    <property type="protein sequence ID" value="SBT87669.1"/>
    <property type="molecule type" value="Genomic_DNA"/>
</dbReference>
<dbReference type="GeneID" id="39867694"/>
<dbReference type="KEGG" id="pmal:PMUG01_07013100"/>
<dbReference type="RefSeq" id="XP_028860607.1">
    <property type="nucleotide sequence ID" value="XM_029003860.1"/>
</dbReference>
<dbReference type="VEuPathDB" id="PlasmoDB:PmUG01_07013100"/>
<dbReference type="OrthoDB" id="388916at2759"/>
<name>A0A1D3JLY6_PLAMA</name>
<dbReference type="AlphaFoldDB" id="A0A1D3JLY6"/>
<dbReference type="InterPro" id="IPR022139">
    <property type="entry name" value="Fam-L/Fam-M-like_plasmodium"/>
</dbReference>
<keyword evidence="3" id="KW-1185">Reference proteome</keyword>
<dbReference type="Proteomes" id="UP000219813">
    <property type="component" value="Chromosome 7"/>
</dbReference>
<evidence type="ECO:0000313" key="2">
    <source>
        <dbReference type="EMBL" id="SBT87669.1"/>
    </source>
</evidence>
<gene>
    <name evidence="2" type="primary">PmUG01_07013100</name>
    <name evidence="2" type="ORF">PMUG01_07013100</name>
</gene>
<accession>A0A1D3JLY6</accession>
<organism evidence="2 3">
    <name type="scientific">Plasmodium malariae</name>
    <dbReference type="NCBI Taxonomy" id="5858"/>
    <lineage>
        <taxon>Eukaryota</taxon>
        <taxon>Sar</taxon>
        <taxon>Alveolata</taxon>
        <taxon>Apicomplexa</taxon>
        <taxon>Aconoidasida</taxon>
        <taxon>Haemosporida</taxon>
        <taxon>Plasmodiidae</taxon>
        <taxon>Plasmodium</taxon>
        <taxon>Plasmodium (Plasmodium)</taxon>
    </lineage>
</organism>
<evidence type="ECO:0000313" key="3">
    <source>
        <dbReference type="Proteomes" id="UP000219813"/>
    </source>
</evidence>
<sequence length="201" mass="23423">MGQNRNLMFFIRINVFIVLTWIYHIDDKMVTINKNFYRKNDIYRILCKKTWGFLGKRTEGDDSNIVSVKNDIPIIVEEILYKSRNIKVIDEENLDKLSKNKNYSSVTNSESGNLKGKVDIKYIFLFILPIFLLLVELIMFLCDRLLFTNSDSGSSTLHNMTIINIGVISSLTFIIILVIIFICIKIKKKEKSKRLINETNN</sequence>
<feature type="transmembrane region" description="Helical" evidence="1">
    <location>
        <begin position="161"/>
        <end position="184"/>
    </location>
</feature>
<feature type="transmembrane region" description="Helical" evidence="1">
    <location>
        <begin position="6"/>
        <end position="25"/>
    </location>
</feature>